<gene>
    <name evidence="2" type="ORF">FB45DRAFT_905387</name>
</gene>
<evidence type="ECO:0000313" key="2">
    <source>
        <dbReference type="EMBL" id="KAJ7639360.1"/>
    </source>
</evidence>
<reference evidence="2" key="1">
    <citation type="submission" date="2023-03" db="EMBL/GenBank/DDBJ databases">
        <title>Massive genome expansion in bonnet fungi (Mycena s.s.) driven by repeated elements and novel gene families across ecological guilds.</title>
        <authorList>
            <consortium name="Lawrence Berkeley National Laboratory"/>
            <person name="Harder C.B."/>
            <person name="Miyauchi S."/>
            <person name="Viragh M."/>
            <person name="Kuo A."/>
            <person name="Thoen E."/>
            <person name="Andreopoulos B."/>
            <person name="Lu D."/>
            <person name="Skrede I."/>
            <person name="Drula E."/>
            <person name="Henrissat B."/>
            <person name="Morin E."/>
            <person name="Kohler A."/>
            <person name="Barry K."/>
            <person name="LaButti K."/>
            <person name="Morin E."/>
            <person name="Salamov A."/>
            <person name="Lipzen A."/>
            <person name="Mereny Z."/>
            <person name="Hegedus B."/>
            <person name="Baldrian P."/>
            <person name="Stursova M."/>
            <person name="Weitz H."/>
            <person name="Taylor A."/>
            <person name="Grigoriev I.V."/>
            <person name="Nagy L.G."/>
            <person name="Martin F."/>
            <person name="Kauserud H."/>
        </authorList>
    </citation>
    <scope>NUCLEOTIDE SEQUENCE</scope>
    <source>
        <strain evidence="2">9284</strain>
    </source>
</reference>
<keyword evidence="1" id="KW-0175">Coiled coil</keyword>
<protein>
    <recommendedName>
        <fullName evidence="4">F-box domain-containing protein</fullName>
    </recommendedName>
</protein>
<organism evidence="2 3">
    <name type="scientific">Roridomyces roridus</name>
    <dbReference type="NCBI Taxonomy" id="1738132"/>
    <lineage>
        <taxon>Eukaryota</taxon>
        <taxon>Fungi</taxon>
        <taxon>Dikarya</taxon>
        <taxon>Basidiomycota</taxon>
        <taxon>Agaricomycotina</taxon>
        <taxon>Agaricomycetes</taxon>
        <taxon>Agaricomycetidae</taxon>
        <taxon>Agaricales</taxon>
        <taxon>Marasmiineae</taxon>
        <taxon>Mycenaceae</taxon>
        <taxon>Roridomyces</taxon>
    </lineage>
</organism>
<dbReference type="Gene3D" id="1.20.1280.50">
    <property type="match status" value="1"/>
</dbReference>
<keyword evidence="3" id="KW-1185">Reference proteome</keyword>
<accession>A0AAD7FV50</accession>
<dbReference type="EMBL" id="JARKIF010000005">
    <property type="protein sequence ID" value="KAJ7639360.1"/>
    <property type="molecule type" value="Genomic_DNA"/>
</dbReference>
<comment type="caution">
    <text evidence="2">The sequence shown here is derived from an EMBL/GenBank/DDBJ whole genome shotgun (WGS) entry which is preliminary data.</text>
</comment>
<feature type="coiled-coil region" evidence="1">
    <location>
        <begin position="3"/>
        <end position="30"/>
    </location>
</feature>
<evidence type="ECO:0000256" key="1">
    <source>
        <dbReference type="SAM" id="Coils"/>
    </source>
</evidence>
<proteinExistence type="predicted"/>
<name>A0AAD7FV50_9AGAR</name>
<sequence>MHSKDLRNEVDGISRDISSLQARLNEKQAQLDALTYPVLSLPPEITSEIFIHCLPTWWSGVDAKVAPLLFLQICRRWREIVISTPALWTSLNLDVAVRKAHVADISRTWLERSRNRPFYVRFAGSIADIDDFVGFAENFARHAQRFNFMVLELSERDFQQLDVYHPEFSSLCKLVLRMETREQDEAPQGPFEMFSSAPLLEAVTLHGIPPALVALPWGQLKSFIGDLMRLSDCMEVLRLMPNLTTCTFSIFENADPHDTVVLSHPSMSLFVLRHGFQSSDDQEEACSLEILQFVHFPNLRVLRLEGVKDYETPALDSFIERGQLWMISKAFEQGRLSHLDLWYPSDGIVRIFLEQLASDEDFVPGLERLSVHCRKYRHFMGKIEPEVLLVIAAAPIARRRRLLGTTEFKSFLVFSQMPVKLKKEGMDIHINGLQEGLKLLK</sequence>
<evidence type="ECO:0000313" key="3">
    <source>
        <dbReference type="Proteomes" id="UP001221142"/>
    </source>
</evidence>
<dbReference type="AlphaFoldDB" id="A0AAD7FV50"/>
<dbReference type="Proteomes" id="UP001221142">
    <property type="component" value="Unassembled WGS sequence"/>
</dbReference>
<evidence type="ECO:0008006" key="4">
    <source>
        <dbReference type="Google" id="ProtNLM"/>
    </source>
</evidence>